<keyword evidence="1" id="KW-0812">Transmembrane</keyword>
<protein>
    <submittedName>
        <fullName evidence="2">Uncharacterized protein</fullName>
    </submittedName>
</protein>
<name>A0A5P1EH09_ASPOF</name>
<feature type="transmembrane region" description="Helical" evidence="1">
    <location>
        <begin position="84"/>
        <end position="107"/>
    </location>
</feature>
<reference evidence="3" key="1">
    <citation type="journal article" date="2017" name="Nat. Commun.">
        <title>The asparagus genome sheds light on the origin and evolution of a young Y chromosome.</title>
        <authorList>
            <person name="Harkess A."/>
            <person name="Zhou J."/>
            <person name="Xu C."/>
            <person name="Bowers J.E."/>
            <person name="Van der Hulst R."/>
            <person name="Ayyampalayam S."/>
            <person name="Mercati F."/>
            <person name="Riccardi P."/>
            <person name="McKain M.R."/>
            <person name="Kakrana A."/>
            <person name="Tang H."/>
            <person name="Ray J."/>
            <person name="Groenendijk J."/>
            <person name="Arikit S."/>
            <person name="Mathioni S.M."/>
            <person name="Nakano M."/>
            <person name="Shan H."/>
            <person name="Telgmann-Rauber A."/>
            <person name="Kanno A."/>
            <person name="Yue Z."/>
            <person name="Chen H."/>
            <person name="Li W."/>
            <person name="Chen Y."/>
            <person name="Xu X."/>
            <person name="Zhang Y."/>
            <person name="Luo S."/>
            <person name="Chen H."/>
            <person name="Gao J."/>
            <person name="Mao Z."/>
            <person name="Pires J.C."/>
            <person name="Luo M."/>
            <person name="Kudrna D."/>
            <person name="Wing R.A."/>
            <person name="Meyers B.C."/>
            <person name="Yi K."/>
            <person name="Kong H."/>
            <person name="Lavrijsen P."/>
            <person name="Sunseri F."/>
            <person name="Falavigna A."/>
            <person name="Ye Y."/>
            <person name="Leebens-Mack J.H."/>
            <person name="Chen G."/>
        </authorList>
    </citation>
    <scope>NUCLEOTIDE SEQUENCE [LARGE SCALE GENOMIC DNA]</scope>
    <source>
        <strain evidence="3">cv. DH0086</strain>
    </source>
</reference>
<sequence length="139" mass="15366">MKRTRQKVDDSGLWRSQIDDLRVGCNSHSLVLSTSHYFAKTCNQSLGLYIVISWPVANAKALLSALVSVVGLVMKLVSAQTIELVSILNVVAWPLVSVLNFQLTFGFSLVSVVAWPLVSVVCLAFGLWFQLLLGLWFQL</sequence>
<evidence type="ECO:0000313" key="3">
    <source>
        <dbReference type="Proteomes" id="UP000243459"/>
    </source>
</evidence>
<evidence type="ECO:0000313" key="2">
    <source>
        <dbReference type="EMBL" id="ONK63330.1"/>
    </source>
</evidence>
<dbReference type="AlphaFoldDB" id="A0A5P1EH09"/>
<dbReference type="Gramene" id="ONK63330">
    <property type="protein sequence ID" value="ONK63330"/>
    <property type="gene ID" value="A4U43_C07F13890"/>
</dbReference>
<feature type="transmembrane region" description="Helical" evidence="1">
    <location>
        <begin position="113"/>
        <end position="137"/>
    </location>
</feature>
<organism evidence="2 3">
    <name type="scientific">Asparagus officinalis</name>
    <name type="common">Garden asparagus</name>
    <dbReference type="NCBI Taxonomy" id="4686"/>
    <lineage>
        <taxon>Eukaryota</taxon>
        <taxon>Viridiplantae</taxon>
        <taxon>Streptophyta</taxon>
        <taxon>Embryophyta</taxon>
        <taxon>Tracheophyta</taxon>
        <taxon>Spermatophyta</taxon>
        <taxon>Magnoliopsida</taxon>
        <taxon>Liliopsida</taxon>
        <taxon>Asparagales</taxon>
        <taxon>Asparagaceae</taxon>
        <taxon>Asparagoideae</taxon>
        <taxon>Asparagus</taxon>
    </lineage>
</organism>
<accession>A0A5P1EH09</accession>
<keyword evidence="1" id="KW-0472">Membrane</keyword>
<dbReference type="EMBL" id="CM007387">
    <property type="protein sequence ID" value="ONK63330.1"/>
    <property type="molecule type" value="Genomic_DNA"/>
</dbReference>
<gene>
    <name evidence="2" type="ORF">A4U43_C07F13890</name>
</gene>
<proteinExistence type="predicted"/>
<dbReference type="Proteomes" id="UP000243459">
    <property type="component" value="Chromosome 7"/>
</dbReference>
<keyword evidence="3" id="KW-1185">Reference proteome</keyword>
<keyword evidence="1" id="KW-1133">Transmembrane helix</keyword>
<evidence type="ECO:0000256" key="1">
    <source>
        <dbReference type="SAM" id="Phobius"/>
    </source>
</evidence>